<evidence type="ECO:0000313" key="2">
    <source>
        <dbReference type="Proteomes" id="UP000058925"/>
    </source>
</evidence>
<gene>
    <name evidence="1" type="ORF">NMY3_03584</name>
</gene>
<organism evidence="1 2">
    <name type="scientific">Candidatus Nitrosocosmicus oleophilus</name>
    <dbReference type="NCBI Taxonomy" id="1353260"/>
    <lineage>
        <taxon>Archaea</taxon>
        <taxon>Nitrososphaerota</taxon>
        <taxon>Nitrososphaeria</taxon>
        <taxon>Nitrososphaerales</taxon>
        <taxon>Nitrososphaeraceae</taxon>
        <taxon>Candidatus Nitrosocosmicus</taxon>
    </lineage>
</organism>
<evidence type="ECO:0000313" key="1">
    <source>
        <dbReference type="EMBL" id="ALI37766.1"/>
    </source>
</evidence>
<protein>
    <submittedName>
        <fullName evidence="1">Uncharacterized protein</fullName>
    </submittedName>
</protein>
<accession>A0A654M4W6</accession>
<name>A0A654M4W6_9ARCH</name>
<dbReference type="AlphaFoldDB" id="A0A654M4W6"/>
<dbReference type="EMBL" id="CP012850">
    <property type="protein sequence ID" value="ALI37766.1"/>
    <property type="molecule type" value="Genomic_DNA"/>
</dbReference>
<reference evidence="2" key="1">
    <citation type="submission" date="2015-10" db="EMBL/GenBank/DDBJ databases">
        <title>Niche specialization of a soil ammonia-oxidizing archaeon, Candidatus Nitrosocosmicus oleophilus.</title>
        <authorList>
            <person name="Jung M.-Y."/>
            <person name="Rhee S.-K."/>
        </authorList>
    </citation>
    <scope>NUCLEOTIDE SEQUENCE [LARGE SCALE GENOMIC DNA]</scope>
    <source>
        <strain evidence="2">MY3</strain>
    </source>
</reference>
<dbReference type="KEGG" id="taa:NMY3_03584"/>
<dbReference type="Proteomes" id="UP000058925">
    <property type="component" value="Chromosome"/>
</dbReference>
<sequence>MRNLQVDDITYKRLQSLLSEYISSKQQDKDINDLLNELIDNYQEVQWGTLGGGAGGG</sequence>
<keyword evidence="2" id="KW-1185">Reference proteome</keyword>
<proteinExistence type="predicted"/>